<dbReference type="Proteomes" id="UP000622653">
    <property type="component" value="Unassembled WGS sequence"/>
</dbReference>
<proteinExistence type="predicted"/>
<organism evidence="1 2">
    <name type="scientific">Savagea serpentis</name>
    <dbReference type="NCBI Taxonomy" id="2785297"/>
    <lineage>
        <taxon>Bacteria</taxon>
        <taxon>Bacillati</taxon>
        <taxon>Bacillota</taxon>
        <taxon>Bacilli</taxon>
        <taxon>Bacillales</taxon>
        <taxon>Caryophanaceae</taxon>
        <taxon>Savagea</taxon>
    </lineage>
</organism>
<keyword evidence="2" id="KW-1185">Reference proteome</keyword>
<dbReference type="RefSeq" id="WP_194561839.1">
    <property type="nucleotide sequence ID" value="NZ_JADKPV010000001.1"/>
</dbReference>
<name>A0A8J7KGZ4_9BACL</name>
<evidence type="ECO:0000313" key="1">
    <source>
        <dbReference type="EMBL" id="MBF4500398.1"/>
    </source>
</evidence>
<dbReference type="EMBL" id="JADKPV010000001">
    <property type="protein sequence ID" value="MBF4500398.1"/>
    <property type="molecule type" value="Genomic_DNA"/>
</dbReference>
<comment type="caution">
    <text evidence="1">The sequence shown here is derived from an EMBL/GenBank/DDBJ whole genome shotgun (WGS) entry which is preliminary data.</text>
</comment>
<dbReference type="AlphaFoldDB" id="A0A8J7KGZ4"/>
<evidence type="ECO:0000313" key="2">
    <source>
        <dbReference type="Proteomes" id="UP000622653"/>
    </source>
</evidence>
<gene>
    <name evidence="1" type="ORF">IRY55_03390</name>
</gene>
<protein>
    <submittedName>
        <fullName evidence="1">Uncharacterized protein</fullName>
    </submittedName>
</protein>
<reference evidence="1" key="1">
    <citation type="submission" date="2020-11" db="EMBL/GenBank/DDBJ databases">
        <title>Multidrug resistant novel bacterium Savagea serpentis sp. nov., isolated from the scats of a vine snake (Ahaetulla nasuta).</title>
        <authorList>
            <person name="Venkata Ramana V."/>
            <person name="Vikas Patil S."/>
            <person name="Yogita Lugani V."/>
        </authorList>
    </citation>
    <scope>NUCLEOTIDE SEQUENCE</scope>
    <source>
        <strain evidence="1">SN6</strain>
    </source>
</reference>
<sequence>MRTIGVLDGGNAYHARTFQTPKYGAYIAQRIPLRMLQSLEQLEKLDVLIVPSQLHLGEMERCAPLIHAFSERGKIVVVLGPQPLEWIPNQRWEYRPTNFWWWLEEGADSGLRFPSEQTHSFYDYFDLAMCTWHQHGVYHPVEGTKTLVETEDGAAVLYIDQVSTKGTWVVTTLDPDYHFGSYFMPATEHFLDQLFPWLALAPME</sequence>
<accession>A0A8J7KGZ4</accession>